<evidence type="ECO:0000313" key="8">
    <source>
        <dbReference type="EMBL" id="CAD9140846.1"/>
    </source>
</evidence>
<dbReference type="Pfam" id="PF00520">
    <property type="entry name" value="Ion_trans"/>
    <property type="match status" value="1"/>
</dbReference>
<name>A0A7S1QJM9_ALECA</name>
<protein>
    <recommendedName>
        <fullName evidence="7">Ion transport domain-containing protein</fullName>
    </recommendedName>
</protein>
<keyword evidence="4 6" id="KW-0472">Membrane</keyword>
<keyword evidence="3 6" id="KW-1133">Transmembrane helix</keyword>
<gene>
    <name evidence="8" type="ORF">ACAT0790_LOCUS26855</name>
</gene>
<feature type="region of interest" description="Disordered" evidence="5">
    <location>
        <begin position="662"/>
        <end position="702"/>
    </location>
</feature>
<dbReference type="InterPro" id="IPR005821">
    <property type="entry name" value="Ion_trans_dom"/>
</dbReference>
<dbReference type="Gene3D" id="1.10.287.70">
    <property type="match status" value="1"/>
</dbReference>
<dbReference type="GO" id="GO:0042391">
    <property type="term" value="P:regulation of membrane potential"/>
    <property type="evidence" value="ECO:0007669"/>
    <property type="project" value="TreeGrafter"/>
</dbReference>
<evidence type="ECO:0000256" key="1">
    <source>
        <dbReference type="ARBA" id="ARBA00004141"/>
    </source>
</evidence>
<sequence>MLSPGSNGFPSLLRDLEKTICARLDHIDAALQRLGGLSDTVKAQDDAWESNLPCIPFTQRAPAAELPIQPVGDEGNIGPEDTYRARTSMLTPRNDPLATLVLRSEWEEWSWKESDQSTVMLVNSRLSRRRVPKTLSHGEQRSRAVPWWIVVPNRPFRLCWDLMTSFLIAHDMAVVPFNLAFEIGGNPVSDALFWPFALFWTMDLPLSFFTAIYRGCNLEVRMAKIAIHYLRTWFIIDVFVVGSTWFEVLINLHDGILLGRIGKSMRILRVIRTLRFVRVVKLGRITQELHDRISSEYHHIVLTVVKLILTIVWLNHFIACGWWAVGVSTSKAGFENAWTLHYRLEGAALDWQYFTSLHWSLTQFTPAGMEVSAQNTPERIYSVFVLLFAMVTFSSFVSSITAAMTQLRQLHSRHATNLGLLRRFLDSRRLPIDLITRILHCVEQRVGQQHKEVQEGEVQYLKLLSQPLKAELTLHISGPILERHPFLRRYAEVGMEPMRQVCLEAVERCLLSTKDVLFSEGQPCKRMFFMVSGCLRYNFKTEPPQQIFGRADGQDQAHEALPESAYCCEVSLWCPWVHRGTMEAELMTEVLALDVSAFTAITCAHDTVNRFGARYGKLFIDAMQKELFSGAREISDLSVFEHDTVDDLVERAYLKQAVHSPVDLATSPPSGEDDGGEPVVRQWGTLPDREKSASPLAEPRQA</sequence>
<dbReference type="GO" id="GO:0005886">
    <property type="term" value="C:plasma membrane"/>
    <property type="evidence" value="ECO:0007669"/>
    <property type="project" value="TreeGrafter"/>
</dbReference>
<dbReference type="Gene3D" id="2.60.120.10">
    <property type="entry name" value="Jelly Rolls"/>
    <property type="match status" value="1"/>
</dbReference>
<dbReference type="AlphaFoldDB" id="A0A7S1QJM9"/>
<keyword evidence="2 6" id="KW-0812">Transmembrane</keyword>
<dbReference type="PANTHER" id="PTHR10217:SF435">
    <property type="entry name" value="POTASSIUM VOLTAGE-GATED CHANNEL PROTEIN EAG"/>
    <property type="match status" value="1"/>
</dbReference>
<evidence type="ECO:0000256" key="2">
    <source>
        <dbReference type="ARBA" id="ARBA00022692"/>
    </source>
</evidence>
<dbReference type="SUPFAM" id="SSF81324">
    <property type="entry name" value="Voltage-gated potassium channels"/>
    <property type="match status" value="1"/>
</dbReference>
<feature type="transmembrane region" description="Helical" evidence="6">
    <location>
        <begin position="380"/>
        <end position="404"/>
    </location>
</feature>
<evidence type="ECO:0000256" key="4">
    <source>
        <dbReference type="ARBA" id="ARBA00023136"/>
    </source>
</evidence>
<dbReference type="InterPro" id="IPR050818">
    <property type="entry name" value="KCNH_animal-type"/>
</dbReference>
<evidence type="ECO:0000256" key="5">
    <source>
        <dbReference type="SAM" id="MobiDB-lite"/>
    </source>
</evidence>
<dbReference type="InterPro" id="IPR018490">
    <property type="entry name" value="cNMP-bd_dom_sf"/>
</dbReference>
<accession>A0A7S1QJM9</accession>
<feature type="transmembrane region" description="Helical" evidence="6">
    <location>
        <begin position="300"/>
        <end position="325"/>
    </location>
</feature>
<proteinExistence type="predicted"/>
<feature type="transmembrane region" description="Helical" evidence="6">
    <location>
        <begin position="193"/>
        <end position="213"/>
    </location>
</feature>
<evidence type="ECO:0000256" key="3">
    <source>
        <dbReference type="ARBA" id="ARBA00022989"/>
    </source>
</evidence>
<dbReference type="EMBL" id="HBGE01044556">
    <property type="protein sequence ID" value="CAD9140846.1"/>
    <property type="molecule type" value="Transcribed_RNA"/>
</dbReference>
<organism evidence="8">
    <name type="scientific">Alexandrium catenella</name>
    <name type="common">Red tide dinoflagellate</name>
    <name type="synonym">Gonyaulax catenella</name>
    <dbReference type="NCBI Taxonomy" id="2925"/>
    <lineage>
        <taxon>Eukaryota</taxon>
        <taxon>Sar</taxon>
        <taxon>Alveolata</taxon>
        <taxon>Dinophyceae</taxon>
        <taxon>Gonyaulacales</taxon>
        <taxon>Pyrocystaceae</taxon>
        <taxon>Alexandrium</taxon>
    </lineage>
</organism>
<evidence type="ECO:0000256" key="6">
    <source>
        <dbReference type="SAM" id="Phobius"/>
    </source>
</evidence>
<dbReference type="SUPFAM" id="SSF51206">
    <property type="entry name" value="cAMP-binding domain-like"/>
    <property type="match status" value="1"/>
</dbReference>
<feature type="domain" description="Ion transport" evidence="7">
    <location>
        <begin position="159"/>
        <end position="408"/>
    </location>
</feature>
<evidence type="ECO:0000259" key="7">
    <source>
        <dbReference type="Pfam" id="PF00520"/>
    </source>
</evidence>
<comment type="subcellular location">
    <subcellularLocation>
        <location evidence="1">Membrane</location>
        <topology evidence="1">Multi-pass membrane protein</topology>
    </subcellularLocation>
</comment>
<dbReference type="PANTHER" id="PTHR10217">
    <property type="entry name" value="VOLTAGE AND LIGAND GATED POTASSIUM CHANNEL"/>
    <property type="match status" value="1"/>
</dbReference>
<dbReference type="InterPro" id="IPR014710">
    <property type="entry name" value="RmlC-like_jellyroll"/>
</dbReference>
<reference evidence="8" key="1">
    <citation type="submission" date="2021-01" db="EMBL/GenBank/DDBJ databases">
        <authorList>
            <person name="Corre E."/>
            <person name="Pelletier E."/>
            <person name="Niang G."/>
            <person name="Scheremetjew M."/>
            <person name="Finn R."/>
            <person name="Kale V."/>
            <person name="Holt S."/>
            <person name="Cochrane G."/>
            <person name="Meng A."/>
            <person name="Brown T."/>
            <person name="Cohen L."/>
        </authorList>
    </citation>
    <scope>NUCLEOTIDE SEQUENCE</scope>
    <source>
        <strain evidence="8">OF101</strain>
    </source>
</reference>
<dbReference type="GO" id="GO:0005249">
    <property type="term" value="F:voltage-gated potassium channel activity"/>
    <property type="evidence" value="ECO:0007669"/>
    <property type="project" value="TreeGrafter"/>
</dbReference>